<gene>
    <name evidence="1" type="ORF">SDC9_60255</name>
</gene>
<sequence>MDQPTNYAILESGVVTNVIWLCSSNAADFPDAVNVQDRLVSVGDTFEDGVFYREGIPVPTEAERIALLEAALQEGN</sequence>
<accession>A0A644XCH4</accession>
<evidence type="ECO:0000313" key="1">
    <source>
        <dbReference type="EMBL" id="MPM13895.1"/>
    </source>
</evidence>
<comment type="caution">
    <text evidence="1">The sequence shown here is derived from an EMBL/GenBank/DDBJ whole genome shotgun (WGS) entry which is preliminary data.</text>
</comment>
<name>A0A644XCH4_9ZZZZ</name>
<dbReference type="EMBL" id="VSSQ01002190">
    <property type="protein sequence ID" value="MPM13895.1"/>
    <property type="molecule type" value="Genomic_DNA"/>
</dbReference>
<dbReference type="AlphaFoldDB" id="A0A644XCH4"/>
<protein>
    <submittedName>
        <fullName evidence="1">Uncharacterized protein</fullName>
    </submittedName>
</protein>
<reference evidence="1" key="1">
    <citation type="submission" date="2019-08" db="EMBL/GenBank/DDBJ databases">
        <authorList>
            <person name="Kucharzyk K."/>
            <person name="Murdoch R.W."/>
            <person name="Higgins S."/>
            <person name="Loffler F."/>
        </authorList>
    </citation>
    <scope>NUCLEOTIDE SEQUENCE</scope>
</reference>
<proteinExistence type="predicted"/>
<organism evidence="1">
    <name type="scientific">bioreactor metagenome</name>
    <dbReference type="NCBI Taxonomy" id="1076179"/>
    <lineage>
        <taxon>unclassified sequences</taxon>
        <taxon>metagenomes</taxon>
        <taxon>ecological metagenomes</taxon>
    </lineage>
</organism>